<dbReference type="SUPFAM" id="SSF53474">
    <property type="entry name" value="alpha/beta-Hydrolases"/>
    <property type="match status" value="1"/>
</dbReference>
<dbReference type="PANTHER" id="PTHR43798">
    <property type="entry name" value="MONOACYLGLYCEROL LIPASE"/>
    <property type="match status" value="1"/>
</dbReference>
<protein>
    <submittedName>
        <fullName evidence="2">Alpha/beta hydrolase</fullName>
    </submittedName>
</protein>
<keyword evidence="2" id="KW-0378">Hydrolase</keyword>
<evidence type="ECO:0000313" key="2">
    <source>
        <dbReference type="EMBL" id="MBD2563854.1"/>
    </source>
</evidence>
<feature type="domain" description="AB hydrolase-1" evidence="1">
    <location>
        <begin position="42"/>
        <end position="144"/>
    </location>
</feature>
<dbReference type="Gene3D" id="3.40.50.1820">
    <property type="entry name" value="alpha/beta hydrolase"/>
    <property type="match status" value="1"/>
</dbReference>
<dbReference type="InterPro" id="IPR050266">
    <property type="entry name" value="AB_hydrolase_sf"/>
</dbReference>
<dbReference type="RefSeq" id="WP_190900699.1">
    <property type="nucleotide sequence ID" value="NZ_JACJTE010000037.1"/>
</dbReference>
<dbReference type="Pfam" id="PF00561">
    <property type="entry name" value="Abhydrolase_1"/>
    <property type="match status" value="1"/>
</dbReference>
<evidence type="ECO:0000259" key="1">
    <source>
        <dbReference type="Pfam" id="PF00561"/>
    </source>
</evidence>
<evidence type="ECO:0000313" key="3">
    <source>
        <dbReference type="Proteomes" id="UP000604661"/>
    </source>
</evidence>
<dbReference type="InterPro" id="IPR000073">
    <property type="entry name" value="AB_hydrolase_1"/>
</dbReference>
<name>A0ABR8F1Y8_NOSLI</name>
<dbReference type="PANTHER" id="PTHR43798:SF33">
    <property type="entry name" value="HYDROLASE, PUTATIVE (AFU_ORTHOLOGUE AFUA_2G14860)-RELATED"/>
    <property type="match status" value="1"/>
</dbReference>
<proteinExistence type="predicted"/>
<dbReference type="PRINTS" id="PR00111">
    <property type="entry name" value="ABHYDROLASE"/>
</dbReference>
<dbReference type="InterPro" id="IPR029058">
    <property type="entry name" value="AB_hydrolase_fold"/>
</dbReference>
<gene>
    <name evidence="2" type="ORF">H6G95_25255</name>
</gene>
<dbReference type="EMBL" id="JACJTE010000037">
    <property type="protein sequence ID" value="MBD2563854.1"/>
    <property type="molecule type" value="Genomic_DNA"/>
</dbReference>
<organism evidence="2 3">
    <name type="scientific">Nostoc linckia FACHB-391</name>
    <dbReference type="NCBI Taxonomy" id="2692906"/>
    <lineage>
        <taxon>Bacteria</taxon>
        <taxon>Bacillati</taxon>
        <taxon>Cyanobacteriota</taxon>
        <taxon>Cyanophyceae</taxon>
        <taxon>Nostocales</taxon>
        <taxon>Nostocaceae</taxon>
        <taxon>Nostoc</taxon>
    </lineage>
</organism>
<reference evidence="2 3" key="1">
    <citation type="journal article" date="2020" name="ISME J.">
        <title>Comparative genomics reveals insights into cyanobacterial evolution and habitat adaptation.</title>
        <authorList>
            <person name="Chen M.Y."/>
            <person name="Teng W.K."/>
            <person name="Zhao L."/>
            <person name="Hu C.X."/>
            <person name="Zhou Y.K."/>
            <person name="Han B.P."/>
            <person name="Song L.R."/>
            <person name="Shu W.S."/>
        </authorList>
    </citation>
    <scope>NUCLEOTIDE SEQUENCE [LARGE SCALE GENOMIC DNA]</scope>
    <source>
        <strain evidence="2 3">FACHB-391</strain>
    </source>
</reference>
<comment type="caution">
    <text evidence="2">The sequence shown here is derived from an EMBL/GenBank/DDBJ whole genome shotgun (WGS) entry which is preliminary data.</text>
</comment>
<accession>A0ABR8F1Y8</accession>
<sequence>MIYRVMVNEVVVLNSQLTNHQVDLQDCTIFYQQSKLDSSSTPILLLHGWGISTEPYQEVLELLAQHHTIIAPDLPSFARSSYSGLIPDYVSYSKFLLSFLSALDLQQFHLVGHSFGGGIAITLCTLVPQKVRSVILIDSTGIPTPSIPEMIPRRAIEMTAQLFLPRLRLKLVDIPWVFSYNLLFNTKNVIQGLLISLYEDISHLLPKIQAPCLLVWSEKDLTTSLSNAQEMAAIIPGSKLVVVEEGFHEWGLWYPEKFTSFILDFICKLEQTHQDKPPQT</sequence>
<dbReference type="Proteomes" id="UP000604661">
    <property type="component" value="Unassembled WGS sequence"/>
</dbReference>
<dbReference type="GO" id="GO:0016787">
    <property type="term" value="F:hydrolase activity"/>
    <property type="evidence" value="ECO:0007669"/>
    <property type="project" value="UniProtKB-KW"/>
</dbReference>
<keyword evidence="3" id="KW-1185">Reference proteome</keyword>